<dbReference type="STRING" id="240176.A8NYL0"/>
<dbReference type="Proteomes" id="UP000001861">
    <property type="component" value="Unassembled WGS sequence"/>
</dbReference>
<dbReference type="HOGENOM" id="CLU_081903_0_0_1"/>
<dbReference type="Pfam" id="PF09747">
    <property type="entry name" value="CCD97-like_C"/>
    <property type="match status" value="1"/>
</dbReference>
<accession>A8NYL0</accession>
<proteinExistence type="predicted"/>
<dbReference type="eggNOG" id="ENOG502SMT9">
    <property type="taxonomic scope" value="Eukaryota"/>
</dbReference>
<feature type="compositionally biased region" description="Acidic residues" evidence="1">
    <location>
        <begin position="227"/>
        <end position="250"/>
    </location>
</feature>
<comment type="caution">
    <text evidence="3">The sequence shown here is derived from an EMBL/GenBank/DDBJ whole genome shotgun (WGS) entry which is preliminary data.</text>
</comment>
<evidence type="ECO:0000259" key="2">
    <source>
        <dbReference type="Pfam" id="PF09747"/>
    </source>
</evidence>
<reference evidence="3 4" key="1">
    <citation type="journal article" date="2010" name="Proc. Natl. Acad. Sci. U.S.A.">
        <title>Insights into evolution of multicellular fungi from the assembled chromosomes of the mushroom Coprinopsis cinerea (Coprinus cinereus).</title>
        <authorList>
            <person name="Stajich J.E."/>
            <person name="Wilke S.K."/>
            <person name="Ahren D."/>
            <person name="Au C.H."/>
            <person name="Birren B.W."/>
            <person name="Borodovsky M."/>
            <person name="Burns C."/>
            <person name="Canback B."/>
            <person name="Casselton L.A."/>
            <person name="Cheng C.K."/>
            <person name="Deng J."/>
            <person name="Dietrich F.S."/>
            <person name="Fargo D.C."/>
            <person name="Farman M.L."/>
            <person name="Gathman A.C."/>
            <person name="Goldberg J."/>
            <person name="Guigo R."/>
            <person name="Hoegger P.J."/>
            <person name="Hooker J.B."/>
            <person name="Huggins A."/>
            <person name="James T.Y."/>
            <person name="Kamada T."/>
            <person name="Kilaru S."/>
            <person name="Kodira C."/>
            <person name="Kues U."/>
            <person name="Kupfer D."/>
            <person name="Kwan H.S."/>
            <person name="Lomsadze A."/>
            <person name="Li W."/>
            <person name="Lilly W.W."/>
            <person name="Ma L.J."/>
            <person name="Mackey A.J."/>
            <person name="Manning G."/>
            <person name="Martin F."/>
            <person name="Muraguchi H."/>
            <person name="Natvig D.O."/>
            <person name="Palmerini H."/>
            <person name="Ramesh M.A."/>
            <person name="Rehmeyer C.J."/>
            <person name="Roe B.A."/>
            <person name="Shenoy N."/>
            <person name="Stanke M."/>
            <person name="Ter-Hovhannisyan V."/>
            <person name="Tunlid A."/>
            <person name="Velagapudi R."/>
            <person name="Vision T.J."/>
            <person name="Zeng Q."/>
            <person name="Zolan M.E."/>
            <person name="Pukkila P.J."/>
        </authorList>
    </citation>
    <scope>NUCLEOTIDE SEQUENCE [LARGE SCALE GENOMIC DNA]</scope>
    <source>
        <strain evidence="4">Okayama-7 / 130 / ATCC MYA-4618 / FGSC 9003</strain>
    </source>
</reference>
<dbReference type="InParanoid" id="A8NYL0"/>
<dbReference type="OrthoDB" id="3345311at2759"/>
<dbReference type="AlphaFoldDB" id="A8NYL0"/>
<feature type="region of interest" description="Disordered" evidence="1">
    <location>
        <begin position="224"/>
        <end position="250"/>
    </location>
</feature>
<feature type="region of interest" description="Disordered" evidence="1">
    <location>
        <begin position="161"/>
        <end position="202"/>
    </location>
</feature>
<name>A8NYL0_COPC7</name>
<dbReference type="VEuPathDB" id="FungiDB:CC1G_01368"/>
<keyword evidence="4" id="KW-1185">Reference proteome</keyword>
<evidence type="ECO:0000313" key="3">
    <source>
        <dbReference type="EMBL" id="EAU84372.2"/>
    </source>
</evidence>
<dbReference type="GeneID" id="6014012"/>
<feature type="compositionally biased region" description="Acidic residues" evidence="1">
    <location>
        <begin position="173"/>
        <end position="186"/>
    </location>
</feature>
<dbReference type="EMBL" id="AACS02000005">
    <property type="protein sequence ID" value="EAU84372.2"/>
    <property type="molecule type" value="Genomic_DNA"/>
</dbReference>
<evidence type="ECO:0000256" key="1">
    <source>
        <dbReference type="SAM" id="MobiDB-lite"/>
    </source>
</evidence>
<gene>
    <name evidence="3" type="ORF">CC1G_01368</name>
</gene>
<organism evidence="3 4">
    <name type="scientific">Coprinopsis cinerea (strain Okayama-7 / 130 / ATCC MYA-4618 / FGSC 9003)</name>
    <name type="common">Inky cap fungus</name>
    <name type="synonym">Hormographiella aspergillata</name>
    <dbReference type="NCBI Taxonomy" id="240176"/>
    <lineage>
        <taxon>Eukaryota</taxon>
        <taxon>Fungi</taxon>
        <taxon>Dikarya</taxon>
        <taxon>Basidiomycota</taxon>
        <taxon>Agaricomycotina</taxon>
        <taxon>Agaricomycetes</taxon>
        <taxon>Agaricomycetidae</taxon>
        <taxon>Agaricales</taxon>
        <taxon>Agaricineae</taxon>
        <taxon>Psathyrellaceae</taxon>
        <taxon>Coprinopsis</taxon>
    </lineage>
</organism>
<dbReference type="OMA" id="DYDAVDW"/>
<dbReference type="KEGG" id="cci:CC1G_01368"/>
<evidence type="ECO:0000313" key="4">
    <source>
        <dbReference type="Proteomes" id="UP000001861"/>
    </source>
</evidence>
<feature type="domain" description="CCD97-like C-terminal" evidence="2">
    <location>
        <begin position="152"/>
        <end position="246"/>
    </location>
</feature>
<protein>
    <recommendedName>
        <fullName evidence="2">CCD97-like C-terminal domain-containing protein</fullName>
    </recommendedName>
</protein>
<sequence length="250" mass="29354">MRFVFVWIQRPSADLPEANASSDFEEAPTLRYLGLRQDYTPSPKKDPIGFLSKHLKELPPHLSPRFGLITNPKQRTVIPAIRNRRLKWTTTAPPELNFVNARNTWPGLWEGGLRPGVEEAKEERAWAQTHFLEGREKQVGNLGNLLGNYEEERENERVRLLRRAQEDDKFIPEEDEDTDEEEDDDSPLPSPEPESDVERQRTFERRIRERFIYGLLEGIDYDKVDWDESLDSDDDREAEDRWFDDDGDED</sequence>
<dbReference type="RefSeq" id="XP_001837456.2">
    <property type="nucleotide sequence ID" value="XM_001837404.2"/>
</dbReference>
<dbReference type="InterPro" id="IPR040233">
    <property type="entry name" value="CCD97-like_C"/>
</dbReference>
<feature type="compositionally biased region" description="Basic and acidic residues" evidence="1">
    <location>
        <begin position="161"/>
        <end position="172"/>
    </location>
</feature>